<dbReference type="Gene3D" id="3.40.50.300">
    <property type="entry name" value="P-loop containing nucleotide triphosphate hydrolases"/>
    <property type="match status" value="1"/>
</dbReference>
<dbReference type="GO" id="GO:0005737">
    <property type="term" value="C:cytoplasm"/>
    <property type="evidence" value="ECO:0007669"/>
    <property type="project" value="TreeGrafter"/>
</dbReference>
<organism evidence="3">
    <name type="scientific">uncultured Gemmatimonadota bacterium</name>
    <dbReference type="NCBI Taxonomy" id="203437"/>
    <lineage>
        <taxon>Bacteria</taxon>
        <taxon>Pseudomonadati</taxon>
        <taxon>Gemmatimonadota</taxon>
        <taxon>environmental samples</taxon>
    </lineage>
</organism>
<proteinExistence type="predicted"/>
<dbReference type="AlphaFoldDB" id="A0A6J4MG25"/>
<gene>
    <name evidence="3" type="ORF">AVDCRST_MAG68-4066</name>
</gene>
<dbReference type="PANTHER" id="PTHR12169:SF6">
    <property type="entry name" value="AFG1-LIKE ATPASE"/>
    <property type="match status" value="1"/>
</dbReference>
<protein>
    <recommendedName>
        <fullName evidence="4">ATPase, AFG1 family</fullName>
    </recommendedName>
</protein>
<keyword evidence="2" id="KW-0067">ATP-binding</keyword>
<name>A0A6J4MG25_9BACT</name>
<reference evidence="3" key="1">
    <citation type="submission" date="2020-02" db="EMBL/GenBank/DDBJ databases">
        <authorList>
            <person name="Meier V. D."/>
        </authorList>
    </citation>
    <scope>NUCLEOTIDE SEQUENCE</scope>
    <source>
        <strain evidence="3">AVDCRST_MAG68</strain>
    </source>
</reference>
<dbReference type="PANTHER" id="PTHR12169">
    <property type="entry name" value="ATPASE N2B"/>
    <property type="match status" value="1"/>
</dbReference>
<dbReference type="GO" id="GO:0016887">
    <property type="term" value="F:ATP hydrolysis activity"/>
    <property type="evidence" value="ECO:0007669"/>
    <property type="project" value="InterPro"/>
</dbReference>
<evidence type="ECO:0008006" key="4">
    <source>
        <dbReference type="Google" id="ProtNLM"/>
    </source>
</evidence>
<dbReference type="InterPro" id="IPR027417">
    <property type="entry name" value="P-loop_NTPase"/>
</dbReference>
<accession>A0A6J4MG25</accession>
<evidence type="ECO:0000256" key="1">
    <source>
        <dbReference type="ARBA" id="ARBA00022741"/>
    </source>
</evidence>
<evidence type="ECO:0000256" key="2">
    <source>
        <dbReference type="ARBA" id="ARBA00022840"/>
    </source>
</evidence>
<dbReference type="SUPFAM" id="SSF52540">
    <property type="entry name" value="P-loop containing nucleoside triphosphate hydrolases"/>
    <property type="match status" value="1"/>
</dbReference>
<evidence type="ECO:0000313" key="3">
    <source>
        <dbReference type="EMBL" id="CAA9356605.1"/>
    </source>
</evidence>
<dbReference type="NCBIfam" id="NF040713">
    <property type="entry name" value="ZapE"/>
    <property type="match status" value="1"/>
</dbReference>
<keyword evidence="1" id="KW-0547">Nucleotide-binding</keyword>
<dbReference type="GO" id="GO:0005524">
    <property type="term" value="F:ATP binding"/>
    <property type="evidence" value="ECO:0007669"/>
    <property type="project" value="UniProtKB-KW"/>
</dbReference>
<sequence length="346" mass="37324">MPVTPAPVLSLDALLKTLPPRPEAGELLDAFVPPPRFAGKGFADYRPDPRHPSQEAAVERLRAIATELGGGARMGWRGLFRGARTGSGVYLDGGFGVGKTHLMAALWNAAGEARSYLSFDELMFTIGLLGVEGTRELFRGQRLVCVDEWELDDPGNLRMAIAFLRGALADGVRVAATSNTVPDELGRGRFPQKSFASEIEELASSFETLRVEGEDFRHRLFRADPGRELFLDEARLDAAARAASPRTLRAPFAELLAALGEVHPIRYAALAGSLDGLLVDGIAPIGGMAEGLRWVHFIDKVYDAALPLTATSSVGLGEIFPADFVAGPFGKKFSRCLSRMEEMLAT</sequence>
<dbReference type="InterPro" id="IPR005654">
    <property type="entry name" value="ATPase_AFG1-like"/>
</dbReference>
<dbReference type="Pfam" id="PF03969">
    <property type="entry name" value="AFG1_ATPase"/>
    <property type="match status" value="2"/>
</dbReference>
<dbReference type="EMBL" id="CADCTW010000188">
    <property type="protein sequence ID" value="CAA9356605.1"/>
    <property type="molecule type" value="Genomic_DNA"/>
</dbReference>